<dbReference type="PANTHER" id="PTHR30502">
    <property type="entry name" value="2-KETO-3-DEOXY-L-RHAMNONATE ALDOLASE"/>
    <property type="match status" value="1"/>
</dbReference>
<dbReference type="GO" id="GO:0046872">
    <property type="term" value="F:metal ion binding"/>
    <property type="evidence" value="ECO:0007669"/>
    <property type="project" value="UniProtKB-KW"/>
</dbReference>
<evidence type="ECO:0000313" key="5">
    <source>
        <dbReference type="EMBL" id="KKN08577.1"/>
    </source>
</evidence>
<dbReference type="SUPFAM" id="SSF51621">
    <property type="entry name" value="Phosphoenolpyruvate/pyruvate domain"/>
    <property type="match status" value="1"/>
</dbReference>
<accession>A0A0F9N9J9</accession>
<comment type="similarity">
    <text evidence="1">Belongs to the HpcH/HpaI aldolase family.</text>
</comment>
<name>A0A0F9N9J9_9ZZZZ</name>
<dbReference type="InterPro" id="IPR040442">
    <property type="entry name" value="Pyrv_kinase-like_dom_sf"/>
</dbReference>
<dbReference type="EMBL" id="LAZR01004439">
    <property type="protein sequence ID" value="KKN08577.1"/>
    <property type="molecule type" value="Genomic_DNA"/>
</dbReference>
<dbReference type="InterPro" id="IPR050251">
    <property type="entry name" value="HpcH-HpaI_aldolase"/>
</dbReference>
<dbReference type="InterPro" id="IPR015813">
    <property type="entry name" value="Pyrv/PenolPyrv_kinase-like_dom"/>
</dbReference>
<evidence type="ECO:0000256" key="1">
    <source>
        <dbReference type="ARBA" id="ARBA00005568"/>
    </source>
</evidence>
<dbReference type="InterPro" id="IPR005000">
    <property type="entry name" value="Aldolase/citrate-lyase_domain"/>
</dbReference>
<evidence type="ECO:0000259" key="4">
    <source>
        <dbReference type="Pfam" id="PF03328"/>
    </source>
</evidence>
<gene>
    <name evidence="5" type="ORF">LCGC14_1055340</name>
</gene>
<proteinExistence type="inferred from homology"/>
<organism evidence="5">
    <name type="scientific">marine sediment metagenome</name>
    <dbReference type="NCBI Taxonomy" id="412755"/>
    <lineage>
        <taxon>unclassified sequences</taxon>
        <taxon>metagenomes</taxon>
        <taxon>ecological metagenomes</taxon>
    </lineage>
</organism>
<dbReference type="GO" id="GO:0016832">
    <property type="term" value="F:aldehyde-lyase activity"/>
    <property type="evidence" value="ECO:0007669"/>
    <property type="project" value="TreeGrafter"/>
</dbReference>
<keyword evidence="2" id="KW-0479">Metal-binding</keyword>
<dbReference type="AlphaFoldDB" id="A0A0F9N9J9"/>
<evidence type="ECO:0000256" key="2">
    <source>
        <dbReference type="ARBA" id="ARBA00022723"/>
    </source>
</evidence>
<reference evidence="5" key="1">
    <citation type="journal article" date="2015" name="Nature">
        <title>Complex archaea that bridge the gap between prokaryotes and eukaryotes.</title>
        <authorList>
            <person name="Spang A."/>
            <person name="Saw J.H."/>
            <person name="Jorgensen S.L."/>
            <person name="Zaremba-Niedzwiedzka K."/>
            <person name="Martijn J."/>
            <person name="Lind A.E."/>
            <person name="van Eijk R."/>
            <person name="Schleper C."/>
            <person name="Guy L."/>
            <person name="Ettema T.J."/>
        </authorList>
    </citation>
    <scope>NUCLEOTIDE SEQUENCE</scope>
</reference>
<dbReference type="GO" id="GO:0005737">
    <property type="term" value="C:cytoplasm"/>
    <property type="evidence" value="ECO:0007669"/>
    <property type="project" value="TreeGrafter"/>
</dbReference>
<comment type="caution">
    <text evidence="5">The sequence shown here is derived from an EMBL/GenBank/DDBJ whole genome shotgun (WGS) entry which is preliminary data.</text>
</comment>
<protein>
    <recommendedName>
        <fullName evidence="4">HpcH/HpaI aldolase/citrate lyase domain-containing protein</fullName>
    </recommendedName>
</protein>
<keyword evidence="3" id="KW-0456">Lyase</keyword>
<dbReference type="Gene3D" id="3.20.20.60">
    <property type="entry name" value="Phosphoenolpyruvate-binding domains"/>
    <property type="match status" value="1"/>
</dbReference>
<feature type="domain" description="HpcH/HpaI aldolase/citrate lyase" evidence="4">
    <location>
        <begin position="30"/>
        <end position="239"/>
    </location>
</feature>
<dbReference type="Pfam" id="PF03328">
    <property type="entry name" value="HpcH_HpaI"/>
    <property type="match status" value="1"/>
</dbReference>
<dbReference type="PANTHER" id="PTHR30502:SF0">
    <property type="entry name" value="PHOSPHOENOLPYRUVATE CARBOXYLASE FAMILY PROTEIN"/>
    <property type="match status" value="1"/>
</dbReference>
<sequence length="258" mass="28419">MQMTPSRVLAKLRAGKVASCTGLNMSCSRAASIAAMTGFDCLWLGREHRPNDLSVIEKQILATKEFGADTVVRVPRGSYSDYIHPLEMDATGIMVPHVMSAADARNVVQMTRFYPIGRRPIDGGNADGRYCSIPMAEYVEQANRERFVMIQIEDPEPLDELDEICSIDGIDIVFFGPGDFSHAIGDLGKFTDPRIDKARRQIAETAIRHGRFAGTVAGPANIKEIYDIGYRFIAMGADVLGYGAYCKEQFAHFGCLPD</sequence>
<evidence type="ECO:0000256" key="3">
    <source>
        <dbReference type="ARBA" id="ARBA00023239"/>
    </source>
</evidence>